<protein>
    <submittedName>
        <fullName evidence="3">TIR domain-containing protein</fullName>
    </submittedName>
</protein>
<feature type="region of interest" description="Disordered" evidence="1">
    <location>
        <begin position="311"/>
        <end position="335"/>
    </location>
</feature>
<dbReference type="Proteomes" id="UP000095287">
    <property type="component" value="Unplaced"/>
</dbReference>
<accession>A0A1I8AD14</accession>
<keyword evidence="2" id="KW-1185">Reference proteome</keyword>
<organism evidence="2 3">
    <name type="scientific">Steinernema glaseri</name>
    <dbReference type="NCBI Taxonomy" id="37863"/>
    <lineage>
        <taxon>Eukaryota</taxon>
        <taxon>Metazoa</taxon>
        <taxon>Ecdysozoa</taxon>
        <taxon>Nematoda</taxon>
        <taxon>Chromadorea</taxon>
        <taxon>Rhabditida</taxon>
        <taxon>Tylenchina</taxon>
        <taxon>Panagrolaimomorpha</taxon>
        <taxon>Strongyloidoidea</taxon>
        <taxon>Steinernematidae</taxon>
        <taxon>Steinernema</taxon>
    </lineage>
</organism>
<reference evidence="3" key="1">
    <citation type="submission" date="2016-11" db="UniProtKB">
        <authorList>
            <consortium name="WormBaseParasite"/>
        </authorList>
    </citation>
    <scope>IDENTIFICATION</scope>
</reference>
<dbReference type="AlphaFoldDB" id="A0A1I8AD14"/>
<evidence type="ECO:0000313" key="3">
    <source>
        <dbReference type="WBParaSite" id="L893_g4350.t1"/>
    </source>
</evidence>
<evidence type="ECO:0000313" key="2">
    <source>
        <dbReference type="Proteomes" id="UP000095287"/>
    </source>
</evidence>
<evidence type="ECO:0000256" key="1">
    <source>
        <dbReference type="SAM" id="MobiDB-lite"/>
    </source>
</evidence>
<sequence length="335" mass="38360">MDNVPFAFCKHVCELLFMDYSRPSQAKELSGTYGEFSRLMFGYLAIYVCTVKDSRVLPGYVEYLSTGEQIKSPEEIEAVPKKHVRYVYIMLEDTANESACREAVQRFPYAVQYNVLLRSSSISEAWVDSACSWKRLWRVLINKKLDDKALRLFQKAITGRKIFKLTIDPDACEGGTLEITKILLCQEQFDELALLKPGGGGSKAPVRELLEFWSENSEKLTGKYVVVECTSGIEQLQEFLLKGAFSEDKELNVSGLQKLLKVCPKEECDFIDKYYLHNHRTFTIPSCVYKYEEGEGVEQRRLHISFECGESSVPSHERRPANHEGQDALHLMRET</sequence>
<proteinExistence type="predicted"/>
<dbReference type="WBParaSite" id="L893_g4350.t1">
    <property type="protein sequence ID" value="L893_g4350.t1"/>
    <property type="gene ID" value="L893_g4350"/>
</dbReference>
<feature type="compositionally biased region" description="Basic and acidic residues" evidence="1">
    <location>
        <begin position="315"/>
        <end position="335"/>
    </location>
</feature>
<name>A0A1I8AD14_9BILA</name>